<evidence type="ECO:0000313" key="3">
    <source>
        <dbReference type="Proteomes" id="UP000285120"/>
    </source>
</evidence>
<evidence type="ECO:0000313" key="2">
    <source>
        <dbReference type="EMBL" id="RKD69562.1"/>
    </source>
</evidence>
<feature type="transmembrane region" description="Helical" evidence="1">
    <location>
        <begin position="7"/>
        <end position="25"/>
    </location>
</feature>
<dbReference type="EMBL" id="RAPK01000011">
    <property type="protein sequence ID" value="RKD69562.1"/>
    <property type="molecule type" value="Genomic_DNA"/>
</dbReference>
<dbReference type="AlphaFoldDB" id="A0A419UWP3"/>
<proteinExistence type="predicted"/>
<reference evidence="2 3" key="1">
    <citation type="submission" date="2018-09" db="EMBL/GenBank/DDBJ databases">
        <title>Genomic Encyclopedia of Archaeal and Bacterial Type Strains, Phase II (KMG-II): from individual species to whole genera.</title>
        <authorList>
            <person name="Goeker M."/>
        </authorList>
    </citation>
    <scope>NUCLEOTIDE SEQUENCE [LARGE SCALE GENOMIC DNA]</scope>
    <source>
        <strain evidence="2 3">DSM 17008</strain>
    </source>
</reference>
<feature type="transmembrane region" description="Helical" evidence="1">
    <location>
        <begin position="31"/>
        <end position="50"/>
    </location>
</feature>
<organism evidence="2 3">
    <name type="scientific">Sinobaca qinghaiensis</name>
    <dbReference type="NCBI Taxonomy" id="342944"/>
    <lineage>
        <taxon>Bacteria</taxon>
        <taxon>Bacillati</taxon>
        <taxon>Bacillota</taxon>
        <taxon>Bacilli</taxon>
        <taxon>Bacillales</taxon>
        <taxon>Sporolactobacillaceae</taxon>
        <taxon>Sinobaca</taxon>
    </lineage>
</organism>
<keyword evidence="1" id="KW-0472">Membrane</keyword>
<gene>
    <name evidence="2" type="ORF">ATL39_2982</name>
</gene>
<evidence type="ECO:0000256" key="1">
    <source>
        <dbReference type="SAM" id="Phobius"/>
    </source>
</evidence>
<accession>A0A419UWP3</accession>
<protein>
    <submittedName>
        <fullName evidence="2">Uncharacterized protein</fullName>
    </submittedName>
</protein>
<keyword evidence="1" id="KW-0812">Transmembrane</keyword>
<dbReference type="Proteomes" id="UP000285120">
    <property type="component" value="Unassembled WGS sequence"/>
</dbReference>
<sequence>MKFLAHRAPFFILGTVFISFLITILSNNETLITVVNVMSVLLILLLYISISKYPKSERNWLSDKR</sequence>
<name>A0A419UWP3_9BACL</name>
<keyword evidence="3" id="KW-1185">Reference proteome</keyword>
<keyword evidence="1" id="KW-1133">Transmembrane helix</keyword>
<comment type="caution">
    <text evidence="2">The sequence shown here is derived from an EMBL/GenBank/DDBJ whole genome shotgun (WGS) entry which is preliminary data.</text>
</comment>